<dbReference type="VEuPathDB" id="ToxoDB:EMH_0077560"/>
<organism evidence="1 2">
    <name type="scientific">Eimeria mitis</name>
    <dbReference type="NCBI Taxonomy" id="44415"/>
    <lineage>
        <taxon>Eukaryota</taxon>
        <taxon>Sar</taxon>
        <taxon>Alveolata</taxon>
        <taxon>Apicomplexa</taxon>
        <taxon>Conoidasida</taxon>
        <taxon>Coccidia</taxon>
        <taxon>Eucoccidiorida</taxon>
        <taxon>Eimeriorina</taxon>
        <taxon>Eimeriidae</taxon>
        <taxon>Eimeria</taxon>
    </lineage>
</organism>
<name>U6KE72_9EIME</name>
<sequence length="225" mass="25081">MVGSGIPERMLAVAETGSFRRCIGDIDARASGTSTSPLQYARSSILTVASLLEANISGNDDEGPKAKQSAEVEEQHATMKQYVAQGVQHVKVKQAVERGGQYATVKKAVNGRDERPVPTEKPDLFYVIDPLAHIAEEAELRRLKEALRLPASDAVNLTKEDMKVLSEANEKLKWMMKTRSRLAVALRKKLEERERLTARMARMNLNRHPLHRVLRCLPGEPSLFV</sequence>
<proteinExistence type="predicted"/>
<keyword evidence="2" id="KW-1185">Reference proteome</keyword>
<dbReference type="Proteomes" id="UP000030744">
    <property type="component" value="Unassembled WGS sequence"/>
</dbReference>
<evidence type="ECO:0000313" key="2">
    <source>
        <dbReference type="Proteomes" id="UP000030744"/>
    </source>
</evidence>
<dbReference type="EMBL" id="HG735772">
    <property type="protein sequence ID" value="CDJ36320.1"/>
    <property type="molecule type" value="Genomic_DNA"/>
</dbReference>
<reference evidence="1" key="2">
    <citation type="submission" date="2013-10" db="EMBL/GenBank/DDBJ databases">
        <authorList>
            <person name="Aslett M."/>
        </authorList>
    </citation>
    <scope>NUCLEOTIDE SEQUENCE [LARGE SCALE GENOMIC DNA]</scope>
    <source>
        <strain evidence="1">Houghton</strain>
    </source>
</reference>
<accession>U6KE72</accession>
<dbReference type="RefSeq" id="XP_037878609.1">
    <property type="nucleotide sequence ID" value="XM_038022755.1"/>
</dbReference>
<protein>
    <submittedName>
        <fullName evidence="1">Uncharacterized protein</fullName>
    </submittedName>
</protein>
<gene>
    <name evidence="1" type="ORF">EMH_0077560</name>
</gene>
<dbReference type="GeneID" id="60404311"/>
<dbReference type="OrthoDB" id="348353at2759"/>
<reference evidence="1" key="1">
    <citation type="submission" date="2013-10" db="EMBL/GenBank/DDBJ databases">
        <title>Genomic analysis of the causative agents of coccidiosis in chickens.</title>
        <authorList>
            <person name="Reid A.J."/>
            <person name="Blake D."/>
            <person name="Billington K."/>
            <person name="Browne H."/>
            <person name="Dunn M."/>
            <person name="Hung S."/>
            <person name="Kawahara F."/>
            <person name="Miranda-Saavedra D."/>
            <person name="Mourier T."/>
            <person name="Nagra H."/>
            <person name="Otto T.D."/>
            <person name="Rawlings N."/>
            <person name="Sanchez A."/>
            <person name="Sanders M."/>
            <person name="Subramaniam C."/>
            <person name="Tay Y."/>
            <person name="Dear P."/>
            <person name="Doerig C."/>
            <person name="Gruber A."/>
            <person name="Parkinson J."/>
            <person name="Shirley M."/>
            <person name="Wan K.L."/>
            <person name="Berriman M."/>
            <person name="Tomley F."/>
            <person name="Pain A."/>
        </authorList>
    </citation>
    <scope>NUCLEOTIDE SEQUENCE [LARGE SCALE GENOMIC DNA]</scope>
    <source>
        <strain evidence="1">Houghton</strain>
    </source>
</reference>
<dbReference type="AlphaFoldDB" id="U6KE72"/>
<evidence type="ECO:0000313" key="1">
    <source>
        <dbReference type="EMBL" id="CDJ36320.1"/>
    </source>
</evidence>